<dbReference type="InterPro" id="IPR000600">
    <property type="entry name" value="ROK"/>
</dbReference>
<name>A0A3N1H316_9PSEU</name>
<gene>
    <name evidence="2" type="ORF">EDD40_2214</name>
</gene>
<evidence type="ECO:0000313" key="2">
    <source>
        <dbReference type="EMBL" id="ROP36933.1"/>
    </source>
</evidence>
<keyword evidence="3" id="KW-1185">Reference proteome</keyword>
<dbReference type="SUPFAM" id="SSF53067">
    <property type="entry name" value="Actin-like ATPase domain"/>
    <property type="match status" value="1"/>
</dbReference>
<dbReference type="Gene3D" id="1.10.10.10">
    <property type="entry name" value="Winged helix-like DNA-binding domain superfamily/Winged helix DNA-binding domain"/>
    <property type="match status" value="1"/>
</dbReference>
<dbReference type="GO" id="GO:0016301">
    <property type="term" value="F:kinase activity"/>
    <property type="evidence" value="ECO:0007669"/>
    <property type="project" value="UniProtKB-KW"/>
</dbReference>
<evidence type="ECO:0000313" key="3">
    <source>
        <dbReference type="Proteomes" id="UP000268727"/>
    </source>
</evidence>
<dbReference type="InterPro" id="IPR049874">
    <property type="entry name" value="ROK_cs"/>
</dbReference>
<dbReference type="PROSITE" id="PS01125">
    <property type="entry name" value="ROK"/>
    <property type="match status" value="1"/>
</dbReference>
<comment type="caution">
    <text evidence="2">The sequence shown here is derived from an EMBL/GenBank/DDBJ whole genome shotgun (WGS) entry which is preliminary data.</text>
</comment>
<comment type="similarity">
    <text evidence="1">Belongs to the ROK (NagC/XylR) family.</text>
</comment>
<dbReference type="Pfam" id="PF00480">
    <property type="entry name" value="ROK"/>
    <property type="match status" value="1"/>
</dbReference>
<evidence type="ECO:0000256" key="1">
    <source>
        <dbReference type="ARBA" id="ARBA00006479"/>
    </source>
</evidence>
<dbReference type="SUPFAM" id="SSF46785">
    <property type="entry name" value="Winged helix' DNA-binding domain"/>
    <property type="match status" value="1"/>
</dbReference>
<dbReference type="PANTHER" id="PTHR18964:SF149">
    <property type="entry name" value="BIFUNCTIONAL UDP-N-ACETYLGLUCOSAMINE 2-EPIMERASE_N-ACETYLMANNOSAMINE KINASE"/>
    <property type="match status" value="1"/>
</dbReference>
<dbReference type="RefSeq" id="WP_123742822.1">
    <property type="nucleotide sequence ID" value="NZ_RJKM01000001.1"/>
</dbReference>
<dbReference type="Proteomes" id="UP000268727">
    <property type="component" value="Unassembled WGS sequence"/>
</dbReference>
<dbReference type="PANTHER" id="PTHR18964">
    <property type="entry name" value="ROK (REPRESSOR, ORF, KINASE) FAMILY"/>
    <property type="match status" value="1"/>
</dbReference>
<proteinExistence type="inferred from homology"/>
<dbReference type="InterPro" id="IPR036390">
    <property type="entry name" value="WH_DNA-bd_sf"/>
</dbReference>
<dbReference type="OrthoDB" id="3534172at2"/>
<dbReference type="AlphaFoldDB" id="A0A3N1H316"/>
<dbReference type="EMBL" id="RJKM01000001">
    <property type="protein sequence ID" value="ROP36933.1"/>
    <property type="molecule type" value="Genomic_DNA"/>
</dbReference>
<organism evidence="2 3">
    <name type="scientific">Saccharothrix texasensis</name>
    <dbReference type="NCBI Taxonomy" id="103734"/>
    <lineage>
        <taxon>Bacteria</taxon>
        <taxon>Bacillati</taxon>
        <taxon>Actinomycetota</taxon>
        <taxon>Actinomycetes</taxon>
        <taxon>Pseudonocardiales</taxon>
        <taxon>Pseudonocardiaceae</taxon>
        <taxon>Saccharothrix</taxon>
    </lineage>
</organism>
<dbReference type="Gene3D" id="3.30.420.40">
    <property type="match status" value="2"/>
</dbReference>
<dbReference type="InterPro" id="IPR043129">
    <property type="entry name" value="ATPase_NBD"/>
</dbReference>
<accession>A0A3N1H316</accession>
<keyword evidence="2" id="KW-0418">Kinase</keyword>
<dbReference type="InterPro" id="IPR036388">
    <property type="entry name" value="WH-like_DNA-bd_sf"/>
</dbReference>
<keyword evidence="2" id="KW-0808">Transferase</keyword>
<sequence length="420" mass="43274">MAPKRTTVRDLRRQNRSTLLSTLFFDGPLSRFELSRLSGLSAATVSNVTGELVDDGLVVEAGSVDSDGGRPRVLLRVNPAFAHVVGVDVGETGIKVELFDLALTQVAALDHALSPSSPAAVASLIASSVRDVVAAAGVPASTVLGVGIGVPGTVEQGPTAVVHAPTIGWDGVRLEELVAAASESAWPLYVENGAKTQGQAEMWFGAGQGAKHVVIALIGSGVGAAVVTDGGVYRGATSSAGEWGHTTIVYGGRPCRCGALGCLEAYVGAEGILDRYRKARGRELPDGDEQSTVAALIDAASRSKTAARVLDETAGYLGAGIANLVNLFNPERIVLGGWAGLALGSHQLDRIVAATRAHALRHPYEQISIELGRLGPDAVAVGAATLPVAALLDRAADPRKPAAPDLAVDFGLPDRRTRAF</sequence>
<reference evidence="2 3" key="1">
    <citation type="submission" date="2018-11" db="EMBL/GenBank/DDBJ databases">
        <title>Sequencing the genomes of 1000 actinobacteria strains.</title>
        <authorList>
            <person name="Klenk H.-P."/>
        </authorList>
    </citation>
    <scope>NUCLEOTIDE SEQUENCE [LARGE SCALE GENOMIC DNA]</scope>
    <source>
        <strain evidence="2 3">DSM 44231</strain>
    </source>
</reference>
<protein>
    <submittedName>
        <fullName evidence="2">Putative NBD/HSP70 family sugar kinase</fullName>
    </submittedName>
</protein>